<feature type="transmembrane region" description="Helical" evidence="6">
    <location>
        <begin position="285"/>
        <end position="304"/>
    </location>
</feature>
<evidence type="ECO:0000256" key="4">
    <source>
        <dbReference type="ARBA" id="ARBA00022989"/>
    </source>
</evidence>
<dbReference type="RefSeq" id="WP_179299685.1">
    <property type="nucleotide sequence ID" value="NZ_MQWD01000001.1"/>
</dbReference>
<evidence type="ECO:0000256" key="1">
    <source>
        <dbReference type="ARBA" id="ARBA00004141"/>
    </source>
</evidence>
<dbReference type="Pfam" id="PF01040">
    <property type="entry name" value="UbiA"/>
    <property type="match status" value="1"/>
</dbReference>
<feature type="transmembrane region" description="Helical" evidence="6">
    <location>
        <begin position="21"/>
        <end position="42"/>
    </location>
</feature>
<comment type="subcellular location">
    <subcellularLocation>
        <location evidence="1">Membrane</location>
        <topology evidence="1">Multi-pass membrane protein</topology>
    </subcellularLocation>
</comment>
<accession>A0A271J2S6</accession>
<keyword evidence="8" id="KW-1185">Reference proteome</keyword>
<dbReference type="Gene3D" id="1.10.357.140">
    <property type="entry name" value="UbiA prenyltransferase"/>
    <property type="match status" value="1"/>
</dbReference>
<keyword evidence="3 6" id="KW-0812">Transmembrane</keyword>
<evidence type="ECO:0000256" key="3">
    <source>
        <dbReference type="ARBA" id="ARBA00022692"/>
    </source>
</evidence>
<dbReference type="InterPro" id="IPR000537">
    <property type="entry name" value="UbiA_prenyltransferase"/>
</dbReference>
<feature type="transmembrane region" description="Helical" evidence="6">
    <location>
        <begin position="91"/>
        <end position="114"/>
    </location>
</feature>
<name>A0A271J2S6_9BACT</name>
<evidence type="ECO:0008006" key="9">
    <source>
        <dbReference type="Google" id="ProtNLM"/>
    </source>
</evidence>
<dbReference type="GO" id="GO:0016765">
    <property type="term" value="F:transferase activity, transferring alkyl or aryl (other than methyl) groups"/>
    <property type="evidence" value="ECO:0007669"/>
    <property type="project" value="InterPro"/>
</dbReference>
<dbReference type="InterPro" id="IPR044878">
    <property type="entry name" value="UbiA_sf"/>
</dbReference>
<evidence type="ECO:0000256" key="2">
    <source>
        <dbReference type="ARBA" id="ARBA00022475"/>
    </source>
</evidence>
<comment type="caution">
    <text evidence="7">The sequence shown here is derived from an EMBL/GenBank/DDBJ whole genome shotgun (WGS) entry which is preliminary data.</text>
</comment>
<feature type="transmembrane region" description="Helical" evidence="6">
    <location>
        <begin position="120"/>
        <end position="140"/>
    </location>
</feature>
<feature type="transmembrane region" description="Helical" evidence="6">
    <location>
        <begin position="48"/>
        <end position="70"/>
    </location>
</feature>
<proteinExistence type="predicted"/>
<keyword evidence="2" id="KW-1003">Cell membrane</keyword>
<evidence type="ECO:0000313" key="7">
    <source>
        <dbReference type="EMBL" id="PAP77821.1"/>
    </source>
</evidence>
<sequence>MTPAVPPVRCAWTYLQERFPPLAHGPVVVAFAGGVACASAALRGADGPGWPAVVVASVVALGVFFQLRVADEWKDAEEDRLYRPERPVPRGLVTLRELVGAALAVAAVQVALAAWLDVRLLGVLAGVWGFGALMTVEFGARDWLRERPLATLATHAPIVPLVDFFSVSCDVFGNDAAFPAGVGWLIGVSLFGGTVIEVGRKVWASADERRGVETYSAAWGRKRALLAWAAAVAGSLVCGLMVLDSIPEAGGLGVGLGGAAALVVAVGVGALWADRPGRGRVLETAAGIWTLGLYTLIGPVALWIA</sequence>
<evidence type="ECO:0000256" key="5">
    <source>
        <dbReference type="ARBA" id="ARBA00023136"/>
    </source>
</evidence>
<feature type="transmembrane region" description="Helical" evidence="6">
    <location>
        <begin position="225"/>
        <end position="243"/>
    </location>
</feature>
<dbReference type="Proteomes" id="UP000216339">
    <property type="component" value="Unassembled WGS sequence"/>
</dbReference>
<gene>
    <name evidence="7" type="ORF">BSZ37_15910</name>
</gene>
<protein>
    <recommendedName>
        <fullName evidence="9">Manganese transporter permease</fullName>
    </recommendedName>
</protein>
<keyword evidence="4 6" id="KW-1133">Transmembrane helix</keyword>
<dbReference type="EMBL" id="MQWD01000001">
    <property type="protein sequence ID" value="PAP77821.1"/>
    <property type="molecule type" value="Genomic_DNA"/>
</dbReference>
<dbReference type="GO" id="GO:0016020">
    <property type="term" value="C:membrane"/>
    <property type="evidence" value="ECO:0007669"/>
    <property type="project" value="UniProtKB-SubCell"/>
</dbReference>
<reference evidence="7 8" key="1">
    <citation type="submission" date="2016-11" db="EMBL/GenBank/DDBJ databases">
        <title>Study of marine rhodopsin-containing bacteria.</title>
        <authorList>
            <person name="Yoshizawa S."/>
            <person name="Kumagai Y."/>
            <person name="Kogure K."/>
        </authorList>
    </citation>
    <scope>NUCLEOTIDE SEQUENCE [LARGE SCALE GENOMIC DNA]</scope>
    <source>
        <strain evidence="7 8">SAORIC-28</strain>
    </source>
</reference>
<evidence type="ECO:0000256" key="6">
    <source>
        <dbReference type="SAM" id="Phobius"/>
    </source>
</evidence>
<feature type="transmembrane region" description="Helical" evidence="6">
    <location>
        <begin position="249"/>
        <end position="273"/>
    </location>
</feature>
<dbReference type="AlphaFoldDB" id="A0A271J2S6"/>
<keyword evidence="5 6" id="KW-0472">Membrane</keyword>
<organism evidence="7 8">
    <name type="scientific">Rubrivirga marina</name>
    <dbReference type="NCBI Taxonomy" id="1196024"/>
    <lineage>
        <taxon>Bacteria</taxon>
        <taxon>Pseudomonadati</taxon>
        <taxon>Rhodothermota</taxon>
        <taxon>Rhodothermia</taxon>
        <taxon>Rhodothermales</taxon>
        <taxon>Rubricoccaceae</taxon>
        <taxon>Rubrivirga</taxon>
    </lineage>
</organism>
<evidence type="ECO:0000313" key="8">
    <source>
        <dbReference type="Proteomes" id="UP000216339"/>
    </source>
</evidence>